<keyword evidence="2" id="KW-1185">Reference proteome</keyword>
<evidence type="ECO:0000313" key="1">
    <source>
        <dbReference type="EMBL" id="KAG0438082.1"/>
    </source>
</evidence>
<accession>A0AC60QP26</accession>
<dbReference type="Proteomes" id="UP000805193">
    <property type="component" value="Unassembled WGS sequence"/>
</dbReference>
<sequence>MDQRRWYLLVGAAWTILTLGSSTALSDADNPCGIALERSRRAEVTPEDSLQSCIEQNGFKDVKCVVRSGSIAYDGVLCRRQLVWLPKKRSTRKKQRGVTFLGGASLPDELWATLDRGPKFAFEPQLPPPEKLSLVRGFTERALPQDRERCIADGVDALCRTAGHRPKSLKMGAIADHFKCANLKLQASDKEGGFVVLPYEL</sequence>
<comment type="caution">
    <text evidence="1">The sequence shown here is derived from an EMBL/GenBank/DDBJ whole genome shotgun (WGS) entry which is preliminary data.</text>
</comment>
<evidence type="ECO:0000313" key="2">
    <source>
        <dbReference type="Proteomes" id="UP000805193"/>
    </source>
</evidence>
<organism evidence="1 2">
    <name type="scientific">Ixodes persulcatus</name>
    <name type="common">Taiga tick</name>
    <dbReference type="NCBI Taxonomy" id="34615"/>
    <lineage>
        <taxon>Eukaryota</taxon>
        <taxon>Metazoa</taxon>
        <taxon>Ecdysozoa</taxon>
        <taxon>Arthropoda</taxon>
        <taxon>Chelicerata</taxon>
        <taxon>Arachnida</taxon>
        <taxon>Acari</taxon>
        <taxon>Parasitiformes</taxon>
        <taxon>Ixodida</taxon>
        <taxon>Ixodoidea</taxon>
        <taxon>Ixodidae</taxon>
        <taxon>Ixodinae</taxon>
        <taxon>Ixodes</taxon>
    </lineage>
</organism>
<reference evidence="1 2" key="1">
    <citation type="journal article" date="2020" name="Cell">
        <title>Large-Scale Comparative Analyses of Tick Genomes Elucidate Their Genetic Diversity and Vector Capacities.</title>
        <authorList>
            <consortium name="Tick Genome and Microbiome Consortium (TIGMIC)"/>
            <person name="Jia N."/>
            <person name="Wang J."/>
            <person name="Shi W."/>
            <person name="Du L."/>
            <person name="Sun Y."/>
            <person name="Zhan W."/>
            <person name="Jiang J.F."/>
            <person name="Wang Q."/>
            <person name="Zhang B."/>
            <person name="Ji P."/>
            <person name="Bell-Sakyi L."/>
            <person name="Cui X.M."/>
            <person name="Yuan T.T."/>
            <person name="Jiang B.G."/>
            <person name="Yang W.F."/>
            <person name="Lam T.T."/>
            <person name="Chang Q.C."/>
            <person name="Ding S.J."/>
            <person name="Wang X.J."/>
            <person name="Zhu J.G."/>
            <person name="Ruan X.D."/>
            <person name="Zhao L."/>
            <person name="Wei J.T."/>
            <person name="Ye R.Z."/>
            <person name="Que T.C."/>
            <person name="Du C.H."/>
            <person name="Zhou Y.H."/>
            <person name="Cheng J.X."/>
            <person name="Dai P.F."/>
            <person name="Guo W.B."/>
            <person name="Han X.H."/>
            <person name="Huang E.J."/>
            <person name="Li L.F."/>
            <person name="Wei W."/>
            <person name="Gao Y.C."/>
            <person name="Liu J.Z."/>
            <person name="Shao H.Z."/>
            <person name="Wang X."/>
            <person name="Wang C.C."/>
            <person name="Yang T.C."/>
            <person name="Huo Q.B."/>
            <person name="Li W."/>
            <person name="Chen H.Y."/>
            <person name="Chen S.E."/>
            <person name="Zhou L.G."/>
            <person name="Ni X.B."/>
            <person name="Tian J.H."/>
            <person name="Sheng Y."/>
            <person name="Liu T."/>
            <person name="Pan Y.S."/>
            <person name="Xia L.Y."/>
            <person name="Li J."/>
            <person name="Zhao F."/>
            <person name="Cao W.C."/>
        </authorList>
    </citation>
    <scope>NUCLEOTIDE SEQUENCE [LARGE SCALE GENOMIC DNA]</scope>
    <source>
        <strain evidence="1">Iper-2018</strain>
    </source>
</reference>
<protein>
    <submittedName>
        <fullName evidence="1">Uncharacterized protein</fullName>
    </submittedName>
</protein>
<name>A0AC60QP26_IXOPE</name>
<dbReference type="EMBL" id="JABSTQ010006025">
    <property type="protein sequence ID" value="KAG0438082.1"/>
    <property type="molecule type" value="Genomic_DNA"/>
</dbReference>
<gene>
    <name evidence="1" type="ORF">HPB47_017151</name>
</gene>
<proteinExistence type="predicted"/>